<keyword evidence="1" id="KW-0812">Transmembrane</keyword>
<accession>A0A365XSI9</accession>
<evidence type="ECO:0000313" key="2">
    <source>
        <dbReference type="EMBL" id="RBL89078.1"/>
    </source>
</evidence>
<dbReference type="AlphaFoldDB" id="A0A365XSI9"/>
<dbReference type="EMBL" id="QFFJ01000002">
    <property type="protein sequence ID" value="RBL89078.1"/>
    <property type="molecule type" value="Genomic_DNA"/>
</dbReference>
<feature type="transmembrane region" description="Helical" evidence="1">
    <location>
        <begin position="533"/>
        <end position="550"/>
    </location>
</feature>
<feature type="transmembrane region" description="Helical" evidence="1">
    <location>
        <begin position="220"/>
        <end position="237"/>
    </location>
</feature>
<dbReference type="Proteomes" id="UP000253410">
    <property type="component" value="Unassembled WGS sequence"/>
</dbReference>
<feature type="transmembrane region" description="Helical" evidence="1">
    <location>
        <begin position="97"/>
        <end position="115"/>
    </location>
</feature>
<comment type="caution">
    <text evidence="2">The sequence shown here is derived from an EMBL/GenBank/DDBJ whole genome shotgun (WGS) entry which is preliminary data.</text>
</comment>
<gene>
    <name evidence="2" type="ORF">DF182_21305</name>
</gene>
<protein>
    <recommendedName>
        <fullName evidence="4">YfhO family protein</fullName>
    </recommendedName>
</protein>
<dbReference type="Pfam" id="PF09586">
    <property type="entry name" value="YfhO"/>
    <property type="match status" value="1"/>
</dbReference>
<proteinExistence type="predicted"/>
<dbReference type="OrthoDB" id="9772884at2"/>
<feature type="transmembrane region" description="Helical" evidence="1">
    <location>
        <begin position="193"/>
        <end position="213"/>
    </location>
</feature>
<feature type="transmembrane region" description="Helical" evidence="1">
    <location>
        <begin position="508"/>
        <end position="526"/>
    </location>
</feature>
<feature type="transmembrane region" description="Helical" evidence="1">
    <location>
        <begin position="122"/>
        <end position="140"/>
    </location>
</feature>
<dbReference type="InterPro" id="IPR018580">
    <property type="entry name" value="Uncharacterised_YfhO"/>
</dbReference>
<sequence length="834" mass="93293">MKKDRMITLLRHLGAVALFAGLAMLFCSPLLDGKALFQSDMMHFKGMEKEAADYYKATGDVPLWSNSMFGGMPTYVIYTGPPVAKTFYLNKLFTLSLPNPADMLFINMLGMYVLLCVFNFRYWIRILGALAYGFATFSIISMDAGHITKVMAMAYIAPMLGGIILTYRGRLVAGACLTALATTMLIYNNHLQIAYYALIMVAGLIISTFIQAYRSKQLPAFVRASAVLVVTAILALLPNVDNLMILKEYTRYTIRGSESELKTDQKKAPGLDLSYAFQWSYGPGETFTMLIPGVVGNSTSEKLSVNSHTYKALKSLGMSDEKAKKEVTAAQWPLYWAGQPMTGGPVYIGAIICLLVVLALLVIRSPHKWWLVAVSVFAILLSWGHNLAPFNNFLFYHLPLYNRFRAPTMALIIPQITFVVLACWALQELLSGEQSREHLLLQLKKAFVITTGLVVGIAVLGPFVYTFRGPNDAYHLQQYTQWLGGKEAASKLMTALRKDRSQLLLMDGLRTLALLLLTFGILWASLKEKLKPQLAMVLVGILTVADLFLVDKNYMGEDSFVTTKTLDTYITPSAADKEILKDKTLYYRVLNQTTNPWLDASTSYLHKSIGGQSPAKLWIYQDLIDHQLVRNNPAVLNMLNTRYFISENPETGEPVAQKNEDALGNGWFVQNIRWAANANEEMKALDAFNPKDTVIIDQRFQSGLGTFTPGKDSAARIELVRYGLNDLHFTSQNTQDGFGVFSDIYYPAGWRAFIDHQETDIIRVNYALRGLKIPAGKHDIEFRFRPDNFIAGRKIAAGSSWLLLILVAAGLLWELFAGTRTKKIMPDPRVEVRQ</sequence>
<organism evidence="2 3">
    <name type="scientific">Chitinophaga flava</name>
    <dbReference type="NCBI Taxonomy" id="2259036"/>
    <lineage>
        <taxon>Bacteria</taxon>
        <taxon>Pseudomonadati</taxon>
        <taxon>Bacteroidota</taxon>
        <taxon>Chitinophagia</taxon>
        <taxon>Chitinophagales</taxon>
        <taxon>Chitinophagaceae</taxon>
        <taxon>Chitinophaga</taxon>
    </lineage>
</organism>
<keyword evidence="1" id="KW-1133">Transmembrane helix</keyword>
<evidence type="ECO:0000256" key="1">
    <source>
        <dbReference type="SAM" id="Phobius"/>
    </source>
</evidence>
<feature type="transmembrane region" description="Helical" evidence="1">
    <location>
        <begin position="344"/>
        <end position="363"/>
    </location>
</feature>
<feature type="transmembrane region" description="Helical" evidence="1">
    <location>
        <begin position="446"/>
        <end position="465"/>
    </location>
</feature>
<reference evidence="2 3" key="1">
    <citation type="submission" date="2018-05" db="EMBL/GenBank/DDBJ databases">
        <title>Chitinophaga sp. K3CV102501T nov., isolated from isolated from a monsoon evergreen broad-leaved forest soil.</title>
        <authorList>
            <person name="Lv Y."/>
        </authorList>
    </citation>
    <scope>NUCLEOTIDE SEQUENCE [LARGE SCALE GENOMIC DNA]</scope>
    <source>
        <strain evidence="2 3">GDMCC 1.1325</strain>
    </source>
</reference>
<feature type="transmembrane region" description="Helical" evidence="1">
    <location>
        <begin position="370"/>
        <end position="388"/>
    </location>
</feature>
<dbReference type="PANTHER" id="PTHR38454">
    <property type="entry name" value="INTEGRAL MEMBRANE PROTEIN-RELATED"/>
    <property type="match status" value="1"/>
</dbReference>
<feature type="transmembrane region" description="Helical" evidence="1">
    <location>
        <begin position="408"/>
        <end position="426"/>
    </location>
</feature>
<evidence type="ECO:0000313" key="3">
    <source>
        <dbReference type="Proteomes" id="UP000253410"/>
    </source>
</evidence>
<evidence type="ECO:0008006" key="4">
    <source>
        <dbReference type="Google" id="ProtNLM"/>
    </source>
</evidence>
<dbReference type="PANTHER" id="PTHR38454:SF1">
    <property type="entry name" value="INTEGRAL MEMBRANE PROTEIN"/>
    <property type="match status" value="1"/>
</dbReference>
<keyword evidence="1" id="KW-0472">Membrane</keyword>
<name>A0A365XSI9_9BACT</name>
<feature type="transmembrane region" description="Helical" evidence="1">
    <location>
        <begin position="171"/>
        <end position="187"/>
    </location>
</feature>
<feature type="transmembrane region" description="Helical" evidence="1">
    <location>
        <begin position="146"/>
        <end position="164"/>
    </location>
</feature>
<feature type="transmembrane region" description="Helical" evidence="1">
    <location>
        <begin position="795"/>
        <end position="816"/>
    </location>
</feature>
<keyword evidence="3" id="KW-1185">Reference proteome</keyword>